<evidence type="ECO:0000256" key="2">
    <source>
        <dbReference type="ARBA" id="ARBA00023125"/>
    </source>
</evidence>
<reference evidence="6 7" key="1">
    <citation type="submission" date="2024-10" db="EMBL/GenBank/DDBJ databases">
        <title>The Natural Products Discovery Center: Release of the First 8490 Sequenced Strains for Exploring Actinobacteria Biosynthetic Diversity.</title>
        <authorList>
            <person name="Kalkreuter E."/>
            <person name="Kautsar S.A."/>
            <person name="Yang D."/>
            <person name="Bader C.D."/>
            <person name="Teijaro C.N."/>
            <person name="Fluegel L."/>
            <person name="Davis C.M."/>
            <person name="Simpson J.R."/>
            <person name="Lauterbach L."/>
            <person name="Steele A.D."/>
            <person name="Gui C."/>
            <person name="Meng S."/>
            <person name="Li G."/>
            <person name="Viehrig K."/>
            <person name="Ye F."/>
            <person name="Su P."/>
            <person name="Kiefer A.F."/>
            <person name="Nichols A."/>
            <person name="Cepeda A.J."/>
            <person name="Yan W."/>
            <person name="Fan B."/>
            <person name="Jiang Y."/>
            <person name="Adhikari A."/>
            <person name="Zheng C.-J."/>
            <person name="Schuster L."/>
            <person name="Cowan T.M."/>
            <person name="Smanski M.J."/>
            <person name="Chevrette M.G."/>
            <person name="De Carvalho L.P.S."/>
            <person name="Shen B."/>
        </authorList>
    </citation>
    <scope>NUCLEOTIDE SEQUENCE [LARGE SCALE GENOMIC DNA]</scope>
    <source>
        <strain evidence="6 7">NPDC007147</strain>
    </source>
</reference>
<dbReference type="InterPro" id="IPR001647">
    <property type="entry name" value="HTH_TetR"/>
</dbReference>
<name>A0ABW6KSX0_9ACTN</name>
<dbReference type="SUPFAM" id="SSF46689">
    <property type="entry name" value="Homeodomain-like"/>
    <property type="match status" value="1"/>
</dbReference>
<dbReference type="PANTHER" id="PTHR47506:SF6">
    <property type="entry name" value="HTH-TYPE TRANSCRIPTIONAL REPRESSOR NEMR"/>
    <property type="match status" value="1"/>
</dbReference>
<keyword evidence="1" id="KW-0805">Transcription regulation</keyword>
<evidence type="ECO:0000256" key="3">
    <source>
        <dbReference type="ARBA" id="ARBA00023163"/>
    </source>
</evidence>
<feature type="DNA-binding region" description="H-T-H motif" evidence="4">
    <location>
        <begin position="31"/>
        <end position="50"/>
    </location>
</feature>
<accession>A0ABW6KSX0</accession>
<feature type="domain" description="HTH tetR-type" evidence="5">
    <location>
        <begin position="8"/>
        <end position="68"/>
    </location>
</feature>
<dbReference type="Pfam" id="PF00440">
    <property type="entry name" value="TetR_N"/>
    <property type="match status" value="1"/>
</dbReference>
<dbReference type="SUPFAM" id="SSF48498">
    <property type="entry name" value="Tetracyclin repressor-like, C-terminal domain"/>
    <property type="match status" value="1"/>
</dbReference>
<dbReference type="RefSeq" id="WP_388347586.1">
    <property type="nucleotide sequence ID" value="NZ_JBIAFJ010000012.1"/>
</dbReference>
<protein>
    <submittedName>
        <fullName evidence="6">TetR/AcrR family transcriptional regulator</fullName>
    </submittedName>
</protein>
<dbReference type="Proteomes" id="UP001601197">
    <property type="component" value="Unassembled WGS sequence"/>
</dbReference>
<dbReference type="InterPro" id="IPR009057">
    <property type="entry name" value="Homeodomain-like_sf"/>
</dbReference>
<evidence type="ECO:0000256" key="1">
    <source>
        <dbReference type="ARBA" id="ARBA00023015"/>
    </source>
</evidence>
<evidence type="ECO:0000259" key="5">
    <source>
        <dbReference type="PROSITE" id="PS50977"/>
    </source>
</evidence>
<dbReference type="PANTHER" id="PTHR47506">
    <property type="entry name" value="TRANSCRIPTIONAL REGULATORY PROTEIN"/>
    <property type="match status" value="1"/>
</dbReference>
<evidence type="ECO:0000313" key="7">
    <source>
        <dbReference type="Proteomes" id="UP001601197"/>
    </source>
</evidence>
<evidence type="ECO:0000313" key="6">
    <source>
        <dbReference type="EMBL" id="MFE9170984.1"/>
    </source>
</evidence>
<evidence type="ECO:0000256" key="4">
    <source>
        <dbReference type="PROSITE-ProRule" id="PRU00335"/>
    </source>
</evidence>
<keyword evidence="3" id="KW-0804">Transcription</keyword>
<dbReference type="InterPro" id="IPR036271">
    <property type="entry name" value="Tet_transcr_reg_TetR-rel_C_sf"/>
</dbReference>
<dbReference type="InterPro" id="IPR041583">
    <property type="entry name" value="TetR_C_31"/>
</dbReference>
<keyword evidence="2 4" id="KW-0238">DNA-binding</keyword>
<proteinExistence type="predicted"/>
<dbReference type="PROSITE" id="PS50977">
    <property type="entry name" value="HTH_TETR_2"/>
    <property type="match status" value="1"/>
</dbReference>
<gene>
    <name evidence="6" type="ORF">ACFYNZ_15900</name>
</gene>
<organism evidence="6 7">
    <name type="scientific">Streptomyces kebangsaanensis</name>
    <dbReference type="NCBI Taxonomy" id="864058"/>
    <lineage>
        <taxon>Bacteria</taxon>
        <taxon>Bacillati</taxon>
        <taxon>Actinomycetota</taxon>
        <taxon>Actinomycetes</taxon>
        <taxon>Kitasatosporales</taxon>
        <taxon>Streptomycetaceae</taxon>
        <taxon>Streptomyces</taxon>
    </lineage>
</organism>
<comment type="caution">
    <text evidence="6">The sequence shown here is derived from an EMBL/GenBank/DDBJ whole genome shotgun (WGS) entry which is preliminary data.</text>
</comment>
<sequence length="196" mass="21761">MATGHTDPQRRERILAATLDLISDEGVAGVSHRKIATRAEVPLGSMTYHFTGIDELLREAFTRFADHIVAVFERHLGRAGSPEQAREAVTDLIHTLSEGPRRDLVLTQELYTLAARHPAYRELTRAWMRRSRHLLEQHFDADTARQLDALIEGLALHRALDTAPHDRALTRRAVTRITTTAAAEPAPTPAARGDAA</sequence>
<dbReference type="EMBL" id="JBIAFJ010000012">
    <property type="protein sequence ID" value="MFE9170984.1"/>
    <property type="molecule type" value="Genomic_DNA"/>
</dbReference>
<keyword evidence="7" id="KW-1185">Reference proteome</keyword>
<dbReference type="Pfam" id="PF17940">
    <property type="entry name" value="TetR_C_31"/>
    <property type="match status" value="1"/>
</dbReference>
<dbReference type="Gene3D" id="1.10.357.10">
    <property type="entry name" value="Tetracycline Repressor, domain 2"/>
    <property type="match status" value="1"/>
</dbReference>